<reference evidence="1" key="1">
    <citation type="journal article" date="2021" name="Proc. Natl. Acad. Sci. U.S.A.">
        <title>A Catalog of Tens of Thousands of Viruses from Human Metagenomes Reveals Hidden Associations with Chronic Diseases.</title>
        <authorList>
            <person name="Tisza M.J."/>
            <person name="Buck C.B."/>
        </authorList>
    </citation>
    <scope>NUCLEOTIDE SEQUENCE</scope>
    <source>
        <strain evidence="1">CtO4916</strain>
    </source>
</reference>
<accession>A0A8S5N4I7</accession>
<dbReference type="EMBL" id="BK015062">
    <property type="protein sequence ID" value="DAD89518.1"/>
    <property type="molecule type" value="Genomic_DNA"/>
</dbReference>
<name>A0A8S5N4I7_9CAUD</name>
<sequence length="173" mass="19620">MRREIYQALKERLQEKVIDLKHIGLWNENMEDLPSGILFETPAVFVEFAPITYTSAGQGTPRVPMEIVLHLVHKYTPEEPHESLELSDDPRCLEDDPLAYLDLIEQVESAPIGLSGDGFSGLQLISSDLDHQHGELMHHWATFVTGVGYPSLVQGAQEHQRYRQPPRGVLLRE</sequence>
<organism evidence="1">
    <name type="scientific">Myoviridae sp. ctO4916</name>
    <dbReference type="NCBI Taxonomy" id="2826645"/>
    <lineage>
        <taxon>Viruses</taxon>
        <taxon>Duplodnaviria</taxon>
        <taxon>Heunggongvirae</taxon>
        <taxon>Uroviricota</taxon>
        <taxon>Caudoviricetes</taxon>
    </lineage>
</organism>
<protein>
    <submittedName>
        <fullName evidence="1">Uncharacterized protein</fullName>
    </submittedName>
</protein>
<evidence type="ECO:0000313" key="1">
    <source>
        <dbReference type="EMBL" id="DAD89518.1"/>
    </source>
</evidence>
<proteinExistence type="predicted"/>